<reference evidence="5" key="1">
    <citation type="journal article" date="2023" name="Science">
        <title>Genome structures resolve the early diversification of teleost fishes.</title>
        <authorList>
            <person name="Parey E."/>
            <person name="Louis A."/>
            <person name="Montfort J."/>
            <person name="Bouchez O."/>
            <person name="Roques C."/>
            <person name="Iampietro C."/>
            <person name="Lluch J."/>
            <person name="Castinel A."/>
            <person name="Donnadieu C."/>
            <person name="Desvignes T."/>
            <person name="Floi Bucao C."/>
            <person name="Jouanno E."/>
            <person name="Wen M."/>
            <person name="Mejri S."/>
            <person name="Dirks R."/>
            <person name="Jansen H."/>
            <person name="Henkel C."/>
            <person name="Chen W.J."/>
            <person name="Zahm M."/>
            <person name="Cabau C."/>
            <person name="Klopp C."/>
            <person name="Thompson A.W."/>
            <person name="Robinson-Rechavi M."/>
            <person name="Braasch I."/>
            <person name="Lecointre G."/>
            <person name="Bobe J."/>
            <person name="Postlethwait J.H."/>
            <person name="Berthelot C."/>
            <person name="Roest Crollius H."/>
            <person name="Guiguen Y."/>
        </authorList>
    </citation>
    <scope>NUCLEOTIDE SEQUENCE</scope>
    <source>
        <strain evidence="5">WJC10195</strain>
    </source>
</reference>
<dbReference type="PROSITE" id="PS00018">
    <property type="entry name" value="EF_HAND_1"/>
    <property type="match status" value="1"/>
</dbReference>
<dbReference type="AlphaFoldDB" id="A0A9Q1ELW7"/>
<comment type="caution">
    <text evidence="5">The sequence shown here is derived from an EMBL/GenBank/DDBJ whole genome shotgun (WGS) entry which is preliminary data.</text>
</comment>
<dbReference type="GO" id="GO:0005509">
    <property type="term" value="F:calcium ion binding"/>
    <property type="evidence" value="ECO:0007669"/>
    <property type="project" value="InterPro"/>
</dbReference>
<dbReference type="InterPro" id="IPR018247">
    <property type="entry name" value="EF_Hand_1_Ca_BS"/>
</dbReference>
<feature type="domain" description="EF-hand" evidence="4">
    <location>
        <begin position="122"/>
        <end position="157"/>
    </location>
</feature>
<sequence>MQRLSSSESLLRPRGSRRPLERGGGALRKFALGSHRSINYPPFITAAHRPSDPACFRPGCPQASTMPGVPLDLLVSLMGKKLSVEDLYDKSRHIFNAFDVHCRGFLTVEDFKKAFSRVAPRLPRRTAQEAFREVDRDSDGHVSFKDFEHAINYGQDNLSLLSNYYVNLRIHQNTVHPLSKPGCYGENMVPFCTVYYITPSTHFTSGRLKGRLSS</sequence>
<keyword evidence="1" id="KW-0479">Metal-binding</keyword>
<dbReference type="PROSITE" id="PS50222">
    <property type="entry name" value="EF_HAND_2"/>
    <property type="match status" value="2"/>
</dbReference>
<evidence type="ECO:0000256" key="1">
    <source>
        <dbReference type="ARBA" id="ARBA00022723"/>
    </source>
</evidence>
<dbReference type="InterPro" id="IPR002048">
    <property type="entry name" value="EF_hand_dom"/>
</dbReference>
<name>A0A9Q1ELW7_SYNKA</name>
<feature type="compositionally biased region" description="Low complexity" evidence="3">
    <location>
        <begin position="1"/>
        <end position="13"/>
    </location>
</feature>
<evidence type="ECO:0000256" key="2">
    <source>
        <dbReference type="ARBA" id="ARBA00022837"/>
    </source>
</evidence>
<evidence type="ECO:0000256" key="3">
    <source>
        <dbReference type="SAM" id="MobiDB-lite"/>
    </source>
</evidence>
<keyword evidence="2" id="KW-0106">Calcium</keyword>
<dbReference type="CDD" id="cd00051">
    <property type="entry name" value="EFh"/>
    <property type="match status" value="1"/>
</dbReference>
<evidence type="ECO:0000259" key="4">
    <source>
        <dbReference type="PROSITE" id="PS50222"/>
    </source>
</evidence>
<dbReference type="Gene3D" id="1.10.238.10">
    <property type="entry name" value="EF-hand"/>
    <property type="match status" value="1"/>
</dbReference>
<dbReference type="EMBL" id="JAINUF010000015">
    <property type="protein sequence ID" value="KAJ8341246.1"/>
    <property type="molecule type" value="Genomic_DNA"/>
</dbReference>
<evidence type="ECO:0000313" key="6">
    <source>
        <dbReference type="Proteomes" id="UP001152622"/>
    </source>
</evidence>
<gene>
    <name evidence="5" type="ORF">SKAU_G00335370</name>
</gene>
<proteinExistence type="predicted"/>
<dbReference type="Proteomes" id="UP001152622">
    <property type="component" value="Chromosome 15"/>
</dbReference>
<feature type="domain" description="EF-hand" evidence="4">
    <location>
        <begin position="86"/>
        <end position="121"/>
    </location>
</feature>
<evidence type="ECO:0000313" key="5">
    <source>
        <dbReference type="EMBL" id="KAJ8341246.1"/>
    </source>
</evidence>
<protein>
    <recommendedName>
        <fullName evidence="4">EF-hand domain-containing protein</fullName>
    </recommendedName>
</protein>
<dbReference type="InterPro" id="IPR011992">
    <property type="entry name" value="EF-hand-dom_pair"/>
</dbReference>
<keyword evidence="6" id="KW-1185">Reference proteome</keyword>
<dbReference type="Pfam" id="PF13499">
    <property type="entry name" value="EF-hand_7"/>
    <property type="match status" value="1"/>
</dbReference>
<accession>A0A9Q1ELW7</accession>
<dbReference type="SMART" id="SM00054">
    <property type="entry name" value="EFh"/>
    <property type="match status" value="2"/>
</dbReference>
<feature type="region of interest" description="Disordered" evidence="3">
    <location>
        <begin position="1"/>
        <end position="23"/>
    </location>
</feature>
<organism evidence="5 6">
    <name type="scientific">Synaphobranchus kaupii</name>
    <name type="common">Kaup's arrowtooth eel</name>
    <dbReference type="NCBI Taxonomy" id="118154"/>
    <lineage>
        <taxon>Eukaryota</taxon>
        <taxon>Metazoa</taxon>
        <taxon>Chordata</taxon>
        <taxon>Craniata</taxon>
        <taxon>Vertebrata</taxon>
        <taxon>Euteleostomi</taxon>
        <taxon>Actinopterygii</taxon>
        <taxon>Neopterygii</taxon>
        <taxon>Teleostei</taxon>
        <taxon>Anguilliformes</taxon>
        <taxon>Synaphobranchidae</taxon>
        <taxon>Synaphobranchus</taxon>
    </lineage>
</organism>
<dbReference type="OrthoDB" id="26525at2759"/>
<dbReference type="SUPFAM" id="SSF47473">
    <property type="entry name" value="EF-hand"/>
    <property type="match status" value="1"/>
</dbReference>